<dbReference type="InterPro" id="IPR029063">
    <property type="entry name" value="SAM-dependent_MTases_sf"/>
</dbReference>
<organism evidence="1 2">
    <name type="scientific">Sclerotinia nivalis</name>
    <dbReference type="NCBI Taxonomy" id="352851"/>
    <lineage>
        <taxon>Eukaryota</taxon>
        <taxon>Fungi</taxon>
        <taxon>Dikarya</taxon>
        <taxon>Ascomycota</taxon>
        <taxon>Pezizomycotina</taxon>
        <taxon>Leotiomycetes</taxon>
        <taxon>Helotiales</taxon>
        <taxon>Sclerotiniaceae</taxon>
        <taxon>Sclerotinia</taxon>
    </lineage>
</organism>
<reference evidence="1" key="1">
    <citation type="submission" date="2022-11" db="EMBL/GenBank/DDBJ databases">
        <title>Genome Resource of Sclerotinia nivalis Strain SnTB1, a Plant Pathogen Isolated from American Ginseng.</title>
        <authorList>
            <person name="Fan S."/>
        </authorList>
    </citation>
    <scope>NUCLEOTIDE SEQUENCE</scope>
    <source>
        <strain evidence="1">SnTB1</strain>
    </source>
</reference>
<dbReference type="Proteomes" id="UP001152300">
    <property type="component" value="Unassembled WGS sequence"/>
</dbReference>
<sequence>MIQELIPALKMGAKVLITDIWVPPPTRAVGLMDISMKASNNAREREPQIWASLSSRADRRFQLMGITVPPKASMAIIVAEWTSK</sequence>
<evidence type="ECO:0000313" key="2">
    <source>
        <dbReference type="Proteomes" id="UP001152300"/>
    </source>
</evidence>
<dbReference type="EMBL" id="JAPEIS010000001">
    <property type="protein sequence ID" value="KAJ8071713.1"/>
    <property type="molecule type" value="Genomic_DNA"/>
</dbReference>
<proteinExistence type="predicted"/>
<dbReference type="Gene3D" id="3.40.50.150">
    <property type="entry name" value="Vaccinia Virus protein VP39"/>
    <property type="match status" value="1"/>
</dbReference>
<protein>
    <submittedName>
        <fullName evidence="1">Uncharacterized protein</fullName>
    </submittedName>
</protein>
<accession>A0A9X0B0Z5</accession>
<name>A0A9X0B0Z5_9HELO</name>
<evidence type="ECO:0000313" key="1">
    <source>
        <dbReference type="EMBL" id="KAJ8071713.1"/>
    </source>
</evidence>
<gene>
    <name evidence="1" type="ORF">OCU04_002029</name>
</gene>
<dbReference type="OrthoDB" id="1606438at2759"/>
<dbReference type="AlphaFoldDB" id="A0A9X0B0Z5"/>
<comment type="caution">
    <text evidence="1">The sequence shown here is derived from an EMBL/GenBank/DDBJ whole genome shotgun (WGS) entry which is preliminary data.</text>
</comment>
<keyword evidence="2" id="KW-1185">Reference proteome</keyword>